<evidence type="ECO:0000313" key="2">
    <source>
        <dbReference type="Proteomes" id="UP000886741"/>
    </source>
</evidence>
<dbReference type="Gene3D" id="1.20.1260.10">
    <property type="match status" value="1"/>
</dbReference>
<name>A0A9D1JTA4_9FIRM</name>
<dbReference type="InterPro" id="IPR009078">
    <property type="entry name" value="Ferritin-like_SF"/>
</dbReference>
<dbReference type="SUPFAM" id="SSF47240">
    <property type="entry name" value="Ferritin-like"/>
    <property type="match status" value="1"/>
</dbReference>
<dbReference type="AlphaFoldDB" id="A0A9D1JTA4"/>
<dbReference type="EMBL" id="DVJJ01000096">
    <property type="protein sequence ID" value="HIS65001.1"/>
    <property type="molecule type" value="Genomic_DNA"/>
</dbReference>
<dbReference type="InterPro" id="IPR012347">
    <property type="entry name" value="Ferritin-like"/>
</dbReference>
<reference evidence="1" key="2">
    <citation type="journal article" date="2021" name="PeerJ">
        <title>Extensive microbial diversity within the chicken gut microbiome revealed by metagenomics and culture.</title>
        <authorList>
            <person name="Gilroy R."/>
            <person name="Ravi A."/>
            <person name="Getino M."/>
            <person name="Pursley I."/>
            <person name="Horton D.L."/>
            <person name="Alikhan N.F."/>
            <person name="Baker D."/>
            <person name="Gharbi K."/>
            <person name="Hall N."/>
            <person name="Watson M."/>
            <person name="Adriaenssens E.M."/>
            <person name="Foster-Nyarko E."/>
            <person name="Jarju S."/>
            <person name="Secka A."/>
            <person name="Antonio M."/>
            <person name="Oren A."/>
            <person name="Chaudhuri R.R."/>
            <person name="La Ragione R."/>
            <person name="Hildebrand F."/>
            <person name="Pallen M.J."/>
        </authorList>
    </citation>
    <scope>NUCLEOTIDE SEQUENCE</scope>
    <source>
        <strain evidence="1">ChiBcec16-1751</strain>
    </source>
</reference>
<evidence type="ECO:0000313" key="1">
    <source>
        <dbReference type="EMBL" id="HIS65001.1"/>
    </source>
</evidence>
<accession>A0A9D1JTA4</accession>
<reference evidence="1" key="1">
    <citation type="submission" date="2020-10" db="EMBL/GenBank/DDBJ databases">
        <authorList>
            <person name="Gilroy R."/>
        </authorList>
    </citation>
    <scope>NUCLEOTIDE SEQUENCE</scope>
    <source>
        <strain evidence="1">ChiBcec16-1751</strain>
    </source>
</reference>
<gene>
    <name evidence="1" type="ORF">IAA83_06485</name>
</gene>
<dbReference type="Proteomes" id="UP000886741">
    <property type="component" value="Unassembled WGS sequence"/>
</dbReference>
<organism evidence="1 2">
    <name type="scientific">Candidatus Avoscillospira avistercoris</name>
    <dbReference type="NCBI Taxonomy" id="2840707"/>
    <lineage>
        <taxon>Bacteria</taxon>
        <taxon>Bacillati</taxon>
        <taxon>Bacillota</taxon>
        <taxon>Clostridia</taxon>
        <taxon>Eubacteriales</taxon>
        <taxon>Oscillospiraceae</taxon>
        <taxon>Oscillospiraceae incertae sedis</taxon>
        <taxon>Candidatus Avoscillospira</taxon>
    </lineage>
</organism>
<proteinExistence type="predicted"/>
<sequence>METIDPKLQSAVWNRVLGAEQDAQEGETVVTAEEVLAWMQVEKDAWARYRYLSCKTCGQESAQLRKMAETELCHFRKLHAMYYLLTGHCVQVQAARAECTTCVSEALRAAYQGERQAKRLYEQAAERWPAMADEFYAMAADEDCHSKQIRSMICKRLT</sequence>
<protein>
    <recommendedName>
        <fullName evidence="3">Rubrerythrin diiron-binding domain-containing protein</fullName>
    </recommendedName>
</protein>
<evidence type="ECO:0008006" key="3">
    <source>
        <dbReference type="Google" id="ProtNLM"/>
    </source>
</evidence>
<comment type="caution">
    <text evidence="1">The sequence shown here is derived from an EMBL/GenBank/DDBJ whole genome shotgun (WGS) entry which is preliminary data.</text>
</comment>